<comment type="caution">
    <text evidence="2">The sequence shown here is derived from an EMBL/GenBank/DDBJ whole genome shotgun (WGS) entry which is preliminary data.</text>
</comment>
<feature type="compositionally biased region" description="Basic and acidic residues" evidence="1">
    <location>
        <begin position="10"/>
        <end position="19"/>
    </location>
</feature>
<feature type="region of interest" description="Disordered" evidence="1">
    <location>
        <begin position="264"/>
        <end position="295"/>
    </location>
</feature>
<dbReference type="Proteomes" id="UP000779574">
    <property type="component" value="Unassembled WGS sequence"/>
</dbReference>
<dbReference type="OrthoDB" id="3879505at2759"/>
<dbReference type="AlphaFoldDB" id="A0A9P8E8L2"/>
<reference evidence="2" key="1">
    <citation type="journal article" date="2021" name="J Fungi (Basel)">
        <title>Virulence traits and population genomics of the black yeast Aureobasidium melanogenum.</title>
        <authorList>
            <person name="Cernosa A."/>
            <person name="Sun X."/>
            <person name="Gostincar C."/>
            <person name="Fang C."/>
            <person name="Gunde-Cimerman N."/>
            <person name="Song Z."/>
        </authorList>
    </citation>
    <scope>NUCLEOTIDE SEQUENCE</scope>
    <source>
        <strain evidence="2">EXF-9911</strain>
    </source>
</reference>
<name>A0A9P8E8L2_AURME</name>
<dbReference type="EMBL" id="JAHFXF010000742">
    <property type="protein sequence ID" value="KAG9683075.1"/>
    <property type="molecule type" value="Genomic_DNA"/>
</dbReference>
<evidence type="ECO:0000313" key="2">
    <source>
        <dbReference type="EMBL" id="KAG9683075.1"/>
    </source>
</evidence>
<accession>A0A9P8E8L2</accession>
<feature type="region of interest" description="Disordered" evidence="1">
    <location>
        <begin position="1"/>
        <end position="23"/>
    </location>
</feature>
<feature type="compositionally biased region" description="Basic and acidic residues" evidence="1">
    <location>
        <begin position="264"/>
        <end position="283"/>
    </location>
</feature>
<evidence type="ECO:0000256" key="1">
    <source>
        <dbReference type="SAM" id="MobiDB-lite"/>
    </source>
</evidence>
<gene>
    <name evidence="2" type="ORF">KCU76_g13356</name>
</gene>
<feature type="non-terminal residue" evidence="2">
    <location>
        <position position="295"/>
    </location>
</feature>
<proteinExistence type="predicted"/>
<reference evidence="2" key="2">
    <citation type="submission" date="2021-08" db="EMBL/GenBank/DDBJ databases">
        <authorList>
            <person name="Gostincar C."/>
            <person name="Sun X."/>
            <person name="Song Z."/>
            <person name="Gunde-Cimerman N."/>
        </authorList>
    </citation>
    <scope>NUCLEOTIDE SEQUENCE</scope>
    <source>
        <strain evidence="2">EXF-9911</strain>
    </source>
</reference>
<evidence type="ECO:0000313" key="3">
    <source>
        <dbReference type="Proteomes" id="UP000779574"/>
    </source>
</evidence>
<sequence length="295" mass="34330">MANGKKRSRDSKDEEMDKKNIKKVHMDSTNYDFFHDKPESAKKDAPKILVCKDEQFNVFPQILEICASSFSQPQAQPQNLPRPQRWTHVEHENRVYVNVDELDIRGVQVFANWSMDHEKPILIAINENQGDVLDDVITCYLTARRLRAYLLCDLILFEACEVGKKTDLIVRHAHITKAYDNTTRPEDPLRIFLAALVAHKRRNGLANPITGRDPRPDKQRSRFMDLPTDFQFDLMNELSKNSAAQNPCDRPRKFLKVVAYHMQKKQEKRAAEERARLEARGTRESPLFVDEENEE</sequence>
<organism evidence="2 3">
    <name type="scientific">Aureobasidium melanogenum</name>
    <name type="common">Aureobasidium pullulans var. melanogenum</name>
    <dbReference type="NCBI Taxonomy" id="46634"/>
    <lineage>
        <taxon>Eukaryota</taxon>
        <taxon>Fungi</taxon>
        <taxon>Dikarya</taxon>
        <taxon>Ascomycota</taxon>
        <taxon>Pezizomycotina</taxon>
        <taxon>Dothideomycetes</taxon>
        <taxon>Dothideomycetidae</taxon>
        <taxon>Dothideales</taxon>
        <taxon>Saccotheciaceae</taxon>
        <taxon>Aureobasidium</taxon>
    </lineage>
</organism>
<protein>
    <submittedName>
        <fullName evidence="2">Uncharacterized protein</fullName>
    </submittedName>
</protein>